<evidence type="ECO:0000313" key="2">
    <source>
        <dbReference type="EMBL" id="OSC98080.1"/>
    </source>
</evidence>
<dbReference type="Proteomes" id="UP000193067">
    <property type="component" value="Unassembled WGS sequence"/>
</dbReference>
<dbReference type="EMBL" id="KZ084142">
    <property type="protein sequence ID" value="OSC98080.1"/>
    <property type="molecule type" value="Genomic_DNA"/>
</dbReference>
<organism evidence="2 3">
    <name type="scientific">Trametes coccinea (strain BRFM310)</name>
    <name type="common">Pycnoporus coccineus</name>
    <dbReference type="NCBI Taxonomy" id="1353009"/>
    <lineage>
        <taxon>Eukaryota</taxon>
        <taxon>Fungi</taxon>
        <taxon>Dikarya</taxon>
        <taxon>Basidiomycota</taxon>
        <taxon>Agaricomycotina</taxon>
        <taxon>Agaricomycetes</taxon>
        <taxon>Polyporales</taxon>
        <taxon>Polyporaceae</taxon>
        <taxon>Trametes</taxon>
    </lineage>
</organism>
<gene>
    <name evidence="2" type="ORF">PYCCODRAFT_1030081</name>
</gene>
<keyword evidence="3" id="KW-1185">Reference proteome</keyword>
<proteinExistence type="predicted"/>
<protein>
    <submittedName>
        <fullName evidence="2">Uncharacterized protein</fullName>
    </submittedName>
</protein>
<evidence type="ECO:0000256" key="1">
    <source>
        <dbReference type="SAM" id="MobiDB-lite"/>
    </source>
</evidence>
<feature type="compositionally biased region" description="Basic residues" evidence="1">
    <location>
        <begin position="107"/>
        <end position="116"/>
    </location>
</feature>
<accession>A0A1Y2ICD5</accession>
<reference evidence="2 3" key="1">
    <citation type="journal article" date="2015" name="Biotechnol. Biofuels">
        <title>Enhanced degradation of softwood versus hardwood by the white-rot fungus Pycnoporus coccineus.</title>
        <authorList>
            <person name="Couturier M."/>
            <person name="Navarro D."/>
            <person name="Chevret D."/>
            <person name="Henrissat B."/>
            <person name="Piumi F."/>
            <person name="Ruiz-Duenas F.J."/>
            <person name="Martinez A.T."/>
            <person name="Grigoriev I.V."/>
            <person name="Riley R."/>
            <person name="Lipzen A."/>
            <person name="Berrin J.G."/>
            <person name="Master E.R."/>
            <person name="Rosso M.N."/>
        </authorList>
    </citation>
    <scope>NUCLEOTIDE SEQUENCE [LARGE SCALE GENOMIC DNA]</scope>
    <source>
        <strain evidence="2 3">BRFM310</strain>
    </source>
</reference>
<evidence type="ECO:0000313" key="3">
    <source>
        <dbReference type="Proteomes" id="UP000193067"/>
    </source>
</evidence>
<name>A0A1Y2ICD5_TRAC3</name>
<sequence length="188" mass="21181">MIQSATAPGALIRGEVSCYLPIASRMLGARPLDSILLRKSSLDMRRSCETYSTDGRCPRFLPLEAFYIRRHWSTAGKQQRQRILESSDRHETPADLLACNMFSVKRHVERRSRQPRRSQTLPTANPAPDVSRRVPTPSEHRTAPAANATHKYMRGGRRSRGLWIPLYVVCCSGTCGRRCIDIMATPSS</sequence>
<dbReference type="AlphaFoldDB" id="A0A1Y2ICD5"/>
<feature type="region of interest" description="Disordered" evidence="1">
    <location>
        <begin position="107"/>
        <end position="152"/>
    </location>
</feature>